<keyword evidence="3" id="KW-1185">Reference proteome</keyword>
<protein>
    <submittedName>
        <fullName evidence="2">Carboxypeptidase-like regulatory domain-containing protein</fullName>
    </submittedName>
</protein>
<dbReference type="InterPro" id="IPR008969">
    <property type="entry name" value="CarboxyPept-like_regulatory"/>
</dbReference>
<evidence type="ECO:0000313" key="2">
    <source>
        <dbReference type="EMBL" id="WOK05781.1"/>
    </source>
</evidence>
<dbReference type="Proteomes" id="UP001302349">
    <property type="component" value="Chromosome"/>
</dbReference>
<accession>A0ABZ0IPY8</accession>
<evidence type="ECO:0000256" key="1">
    <source>
        <dbReference type="SAM" id="SignalP"/>
    </source>
</evidence>
<feature type="chain" id="PRO_5046330982" evidence="1">
    <location>
        <begin position="24"/>
        <end position="770"/>
    </location>
</feature>
<name>A0ABZ0IPY8_9BACT</name>
<keyword evidence="1" id="KW-0732">Signal</keyword>
<dbReference type="SUPFAM" id="SSF49464">
    <property type="entry name" value="Carboxypeptidase regulatory domain-like"/>
    <property type="match status" value="1"/>
</dbReference>
<sequence>MKTIKLNFLLVIMALGVFTFTSCEDEFTEEDFFDKQAELAATKHGYDLEKLILQYELSRANDSLMRVFQTQLTDAINDENAEALRQAGLLSSYTLTVENQGGTPIEGATISLAGSNAAAGRVDAVTDATGQAIFTDVVIGDNPVQISAPGFVGVSYILQLGSINNGTDYLLINSKVYPLGRSETSRITLLSADGASGTFATINGTATIETDVTNETSEVPQDVTIIAYLNGTAFSGGGVGGFYNGSASLGDFRFIGEGVGSAVVDNATGAWSMLLPATESGISYTLQAPTLTANQAIVIDTRNGKSITPELASVPTRFGANVNESPAVAISGARAVFPAPTGAGNGANLTFAPFARDINFTLDIDGNTGTDNVNNIEFDIRSEGGTFQTSPTAAITTATAPTTAAVLTTSLLGDLDLTVSGGVGYTIGEDYDITINVLAGATVLGTVTVTETAVDDGAGNGVLPAITEAGNFLLDDDDDDVNFFGITGYSVTVTEVAPAVAPTTAATITVTCDCVVDQVQTSTTGVGYTTAISGITFSGGGGTAFPIVAVLGTGFQYSVAIDNTGITVPYTIFPEFGWYLSSISDPLDDFDSDVSFTEAGSGLTGEDFNDLVGIDGSGNIVLTRTVTNLRTDISYRAPVVEVVEPTAMIAFADVEIDDNGHVIDLFNVDEGSGYNVIFGVTITPTLATSPGTGAAVLLSNFSILSTGEVEWNGDYTITDEGSGYLQELNPGFNDGVINFSTTTTINAVSGSVFDVKLIYGTGERLEDVNQ</sequence>
<organism evidence="2 3">
    <name type="scientific">Imperialibacter roseus</name>
    <dbReference type="NCBI Taxonomy" id="1324217"/>
    <lineage>
        <taxon>Bacteria</taxon>
        <taxon>Pseudomonadati</taxon>
        <taxon>Bacteroidota</taxon>
        <taxon>Cytophagia</taxon>
        <taxon>Cytophagales</taxon>
        <taxon>Flammeovirgaceae</taxon>
        <taxon>Imperialibacter</taxon>
    </lineage>
</organism>
<gene>
    <name evidence="2" type="ORF">RT717_22155</name>
</gene>
<dbReference type="EMBL" id="CP136051">
    <property type="protein sequence ID" value="WOK05781.1"/>
    <property type="molecule type" value="Genomic_DNA"/>
</dbReference>
<dbReference type="PROSITE" id="PS51257">
    <property type="entry name" value="PROKAR_LIPOPROTEIN"/>
    <property type="match status" value="1"/>
</dbReference>
<dbReference type="RefSeq" id="WP_317488536.1">
    <property type="nucleotide sequence ID" value="NZ_CP136051.1"/>
</dbReference>
<reference evidence="2 3" key="1">
    <citation type="journal article" date="2023" name="Microbiol. Resour. Announc.">
        <title>Complete Genome Sequence of Imperialibacter roseus strain P4T.</title>
        <authorList>
            <person name="Tizabi D.R."/>
            <person name="Bachvaroff T."/>
            <person name="Hill R.T."/>
        </authorList>
    </citation>
    <scope>NUCLEOTIDE SEQUENCE [LARGE SCALE GENOMIC DNA]</scope>
    <source>
        <strain evidence="2 3">P4T</strain>
    </source>
</reference>
<evidence type="ECO:0000313" key="3">
    <source>
        <dbReference type="Proteomes" id="UP001302349"/>
    </source>
</evidence>
<proteinExistence type="predicted"/>
<feature type="signal peptide" evidence="1">
    <location>
        <begin position="1"/>
        <end position="23"/>
    </location>
</feature>